<dbReference type="GeneID" id="25287228"/>
<feature type="region of interest" description="Disordered" evidence="1">
    <location>
        <begin position="117"/>
        <end position="176"/>
    </location>
</feature>
<keyword evidence="3" id="KW-1185">Reference proteome</keyword>
<feature type="compositionally biased region" description="Polar residues" evidence="1">
    <location>
        <begin position="149"/>
        <end position="162"/>
    </location>
</feature>
<dbReference type="VEuPathDB" id="FungiDB:A1O9_12334"/>
<sequence>MRLKETERVLWQLLTASTEKDLATAFTEDSICQVPESLAISTLATTEEKRSAIAFWEQFPLQNPVDVQTWMESLDPISNSEGLLFQNSMSGEELSQDPQRVAEDLDTEYSDSGIAVQHDSQSGIHAPVPASLSHYDTSAGQHALPSIPTGLQHSQLDTSSKQQSDKDPVSSGRGAAARRFGLSKEFQDMFLW</sequence>
<accession>A0A072NUZ3</accession>
<reference evidence="2 3" key="1">
    <citation type="submission" date="2013-03" db="EMBL/GenBank/DDBJ databases">
        <title>The Genome Sequence of Exophiala aquamarina CBS 119918.</title>
        <authorList>
            <consortium name="The Broad Institute Genomics Platform"/>
            <person name="Cuomo C."/>
            <person name="de Hoog S."/>
            <person name="Gorbushina A."/>
            <person name="Walker B."/>
            <person name="Young S.K."/>
            <person name="Zeng Q."/>
            <person name="Gargeya S."/>
            <person name="Fitzgerald M."/>
            <person name="Haas B."/>
            <person name="Abouelleil A."/>
            <person name="Allen A.W."/>
            <person name="Alvarado L."/>
            <person name="Arachchi H.M."/>
            <person name="Berlin A.M."/>
            <person name="Chapman S.B."/>
            <person name="Gainer-Dewar J."/>
            <person name="Goldberg J."/>
            <person name="Griggs A."/>
            <person name="Gujja S."/>
            <person name="Hansen M."/>
            <person name="Howarth C."/>
            <person name="Imamovic A."/>
            <person name="Ireland A."/>
            <person name="Larimer J."/>
            <person name="McCowan C."/>
            <person name="Murphy C."/>
            <person name="Pearson M."/>
            <person name="Poon T.W."/>
            <person name="Priest M."/>
            <person name="Roberts A."/>
            <person name="Saif S."/>
            <person name="Shea T."/>
            <person name="Sisk P."/>
            <person name="Sykes S."/>
            <person name="Wortman J."/>
            <person name="Nusbaum C."/>
            <person name="Birren B."/>
        </authorList>
    </citation>
    <scope>NUCLEOTIDE SEQUENCE [LARGE SCALE GENOMIC DNA]</scope>
    <source>
        <strain evidence="2 3">CBS 119918</strain>
    </source>
</reference>
<organism evidence="2 3">
    <name type="scientific">Exophiala aquamarina CBS 119918</name>
    <dbReference type="NCBI Taxonomy" id="1182545"/>
    <lineage>
        <taxon>Eukaryota</taxon>
        <taxon>Fungi</taxon>
        <taxon>Dikarya</taxon>
        <taxon>Ascomycota</taxon>
        <taxon>Pezizomycotina</taxon>
        <taxon>Eurotiomycetes</taxon>
        <taxon>Chaetothyriomycetidae</taxon>
        <taxon>Chaetothyriales</taxon>
        <taxon>Herpotrichiellaceae</taxon>
        <taxon>Exophiala</taxon>
    </lineage>
</organism>
<dbReference type="EMBL" id="AMGV01000022">
    <property type="protein sequence ID" value="KEF51699.1"/>
    <property type="molecule type" value="Genomic_DNA"/>
</dbReference>
<dbReference type="HOGENOM" id="CLU_071883_2_0_1"/>
<evidence type="ECO:0000313" key="2">
    <source>
        <dbReference type="EMBL" id="KEF51699.1"/>
    </source>
</evidence>
<protein>
    <submittedName>
        <fullName evidence="2">Uncharacterized protein</fullName>
    </submittedName>
</protein>
<dbReference type="Proteomes" id="UP000027920">
    <property type="component" value="Unassembled WGS sequence"/>
</dbReference>
<evidence type="ECO:0000256" key="1">
    <source>
        <dbReference type="SAM" id="MobiDB-lite"/>
    </source>
</evidence>
<dbReference type="AlphaFoldDB" id="A0A072NUZ3"/>
<gene>
    <name evidence="2" type="ORF">A1O9_12334</name>
</gene>
<dbReference type="RefSeq" id="XP_013254289.1">
    <property type="nucleotide sequence ID" value="XM_013398835.1"/>
</dbReference>
<proteinExistence type="predicted"/>
<dbReference type="OrthoDB" id="10261408at2759"/>
<comment type="caution">
    <text evidence="2">The sequence shown here is derived from an EMBL/GenBank/DDBJ whole genome shotgun (WGS) entry which is preliminary data.</text>
</comment>
<name>A0A072NUZ3_9EURO</name>
<evidence type="ECO:0000313" key="3">
    <source>
        <dbReference type="Proteomes" id="UP000027920"/>
    </source>
</evidence>